<evidence type="ECO:0000313" key="3">
    <source>
        <dbReference type="Proteomes" id="UP001232343"/>
    </source>
</evidence>
<sequence length="178" mass="20819">MMKKDIWLIIFFYVVLLAGCSLLFNHFILNDKLYNREVELNETQNNNVIRMTLYKVKYYNNMDEQRISVTFKLENQRNSPAVLTATKNQDTTDNVLLLRNPKKHFPLVGHGWDDMVTIKEGDDTVIFSFSAGKQASFEADFLLDDKLFEGLECHIPLFINNEKIEFTFQIPSPEQIED</sequence>
<comment type="caution">
    <text evidence="2">The sequence shown here is derived from an EMBL/GenBank/DDBJ whole genome shotgun (WGS) entry which is preliminary data.</text>
</comment>
<feature type="transmembrane region" description="Helical" evidence="1">
    <location>
        <begin position="6"/>
        <end position="29"/>
    </location>
</feature>
<evidence type="ECO:0008006" key="4">
    <source>
        <dbReference type="Google" id="ProtNLM"/>
    </source>
</evidence>
<gene>
    <name evidence="2" type="ORF">J2S14_004330</name>
</gene>
<dbReference type="EMBL" id="JAUSUO010000016">
    <property type="protein sequence ID" value="MDQ0345474.1"/>
    <property type="molecule type" value="Genomic_DNA"/>
</dbReference>
<dbReference type="PROSITE" id="PS51257">
    <property type="entry name" value="PROKAR_LIPOPROTEIN"/>
    <property type="match status" value="1"/>
</dbReference>
<reference evidence="2 3" key="1">
    <citation type="submission" date="2023-07" db="EMBL/GenBank/DDBJ databases">
        <title>Genomic Encyclopedia of Type Strains, Phase IV (KMG-IV): sequencing the most valuable type-strain genomes for metagenomic binning, comparative biology and taxonomic classification.</title>
        <authorList>
            <person name="Goeker M."/>
        </authorList>
    </citation>
    <scope>NUCLEOTIDE SEQUENCE [LARGE SCALE GENOMIC DNA]</scope>
    <source>
        <strain evidence="2 3">DSM 27848</strain>
    </source>
</reference>
<protein>
    <recommendedName>
        <fullName evidence="4">Lipoprotein</fullName>
    </recommendedName>
</protein>
<keyword evidence="1" id="KW-1133">Transmembrane helix</keyword>
<name>A0ABU0DAM6_9BACI</name>
<accession>A0ABU0DAM6</accession>
<keyword evidence="1" id="KW-0812">Transmembrane</keyword>
<keyword evidence="1" id="KW-0472">Membrane</keyword>
<dbReference type="RefSeq" id="WP_244683251.1">
    <property type="nucleotide sequence ID" value="NZ_JALIRM010000016.1"/>
</dbReference>
<organism evidence="2 3">
    <name type="scientific">Lederbergia wuyishanensis</name>
    <dbReference type="NCBI Taxonomy" id="1347903"/>
    <lineage>
        <taxon>Bacteria</taxon>
        <taxon>Bacillati</taxon>
        <taxon>Bacillota</taxon>
        <taxon>Bacilli</taxon>
        <taxon>Bacillales</taxon>
        <taxon>Bacillaceae</taxon>
        <taxon>Lederbergia</taxon>
    </lineage>
</organism>
<dbReference type="Proteomes" id="UP001232343">
    <property type="component" value="Unassembled WGS sequence"/>
</dbReference>
<proteinExistence type="predicted"/>
<evidence type="ECO:0000256" key="1">
    <source>
        <dbReference type="SAM" id="Phobius"/>
    </source>
</evidence>
<keyword evidence="3" id="KW-1185">Reference proteome</keyword>
<evidence type="ECO:0000313" key="2">
    <source>
        <dbReference type="EMBL" id="MDQ0345474.1"/>
    </source>
</evidence>